<evidence type="ECO:0000259" key="8">
    <source>
        <dbReference type="PROSITE" id="PS50885"/>
    </source>
</evidence>
<feature type="compositionally biased region" description="Low complexity" evidence="5">
    <location>
        <begin position="515"/>
        <end position="524"/>
    </location>
</feature>
<dbReference type="Gene3D" id="1.10.287.950">
    <property type="entry name" value="Methyl-accepting chemotaxis protein"/>
    <property type="match status" value="1"/>
</dbReference>
<dbReference type="SMART" id="SM00283">
    <property type="entry name" value="MA"/>
    <property type="match status" value="1"/>
</dbReference>
<dbReference type="PROSITE" id="PS50111">
    <property type="entry name" value="CHEMOTAXIS_TRANSDUC_2"/>
    <property type="match status" value="1"/>
</dbReference>
<dbReference type="SMART" id="SM00304">
    <property type="entry name" value="HAMP"/>
    <property type="match status" value="1"/>
</dbReference>
<evidence type="ECO:0000313" key="10">
    <source>
        <dbReference type="Proteomes" id="UP000280434"/>
    </source>
</evidence>
<evidence type="ECO:0000256" key="1">
    <source>
        <dbReference type="ARBA" id="ARBA00004370"/>
    </source>
</evidence>
<dbReference type="InterPro" id="IPR003660">
    <property type="entry name" value="HAMP_dom"/>
</dbReference>
<dbReference type="GO" id="GO:0016020">
    <property type="term" value="C:membrane"/>
    <property type="evidence" value="ECO:0007669"/>
    <property type="project" value="UniProtKB-SubCell"/>
</dbReference>
<keyword evidence="10" id="KW-1185">Reference proteome</keyword>
<reference evidence="9 10" key="1">
    <citation type="submission" date="2018-10" db="EMBL/GenBank/DDBJ databases">
        <title>Paraburkholderia sp. 7MK8-2, isolated from soil.</title>
        <authorList>
            <person name="Gao Z.-H."/>
            <person name="Qiu L.-H."/>
        </authorList>
    </citation>
    <scope>NUCLEOTIDE SEQUENCE [LARGE SCALE GENOMIC DNA]</scope>
    <source>
        <strain evidence="9 10">7MK8-2</strain>
    </source>
</reference>
<evidence type="ECO:0000256" key="3">
    <source>
        <dbReference type="ARBA" id="ARBA00029447"/>
    </source>
</evidence>
<keyword evidence="6" id="KW-0472">Membrane</keyword>
<dbReference type="CDD" id="cd06225">
    <property type="entry name" value="HAMP"/>
    <property type="match status" value="1"/>
</dbReference>
<keyword evidence="6" id="KW-1133">Transmembrane helix</keyword>
<dbReference type="GO" id="GO:0006935">
    <property type="term" value="P:chemotaxis"/>
    <property type="evidence" value="ECO:0007669"/>
    <property type="project" value="UniProtKB-KW"/>
</dbReference>
<dbReference type="GO" id="GO:0007165">
    <property type="term" value="P:signal transduction"/>
    <property type="evidence" value="ECO:0007669"/>
    <property type="project" value="UniProtKB-KW"/>
</dbReference>
<evidence type="ECO:0000256" key="5">
    <source>
        <dbReference type="SAM" id="MobiDB-lite"/>
    </source>
</evidence>
<keyword evidence="6" id="KW-0812">Transmembrane</keyword>
<feature type="domain" description="HAMP" evidence="8">
    <location>
        <begin position="196"/>
        <end position="249"/>
    </location>
</feature>
<name>A0A494XMJ9_9BURK</name>
<feature type="transmembrane region" description="Helical" evidence="6">
    <location>
        <begin position="177"/>
        <end position="195"/>
    </location>
</feature>
<evidence type="ECO:0000259" key="7">
    <source>
        <dbReference type="PROSITE" id="PS50111"/>
    </source>
</evidence>
<sequence>MNIRRKLQLFSLITVVSMTAGLLVSVIGLNGAMKAEDVSHRRETELQGITEIKASALSTIQLDPTSDDTKKIFADAEHNIDKWSSTIGPMFESQQHSEGFHALIAKWAEYDRKSHQLFDLATHDAKAANDQTTALYHSDFQPFQADLERMAGELNTLATEQSDHAHHVVDTLFVTELSVMMAGMAIVCAMIFLLARSLNAGIASLQAAIGRISESRDFTLRAPVRQDDEIGQTATAFNSLIERVAGALREVWTASESASSATREIAMGNADLSARTEAQAASLEESAASMEELTATVAQNAENASAASALAGNASTVAQTAHGVVESMVATMNEISRHSARIGEITALIEGIAFQTNILALNAAVEAARAGDQGRGFAVVAGEVRSLAQRASSAAKEIKELIEASGATVSIGEAQAEQVRSTMAQLQDGAGKVADVIDEISAASGEQSRGITQVNQAVSHMDEVTQQNAALVEQLSAASQSMASQMQTLRDAVASFKVDEGGRGASSAGREPSLARGYAGGAARHASEEGQWVAA</sequence>
<feature type="domain" description="Methyl-accepting transducer" evidence="7">
    <location>
        <begin position="254"/>
        <end position="483"/>
    </location>
</feature>
<evidence type="ECO:0000256" key="4">
    <source>
        <dbReference type="PROSITE-ProRule" id="PRU00284"/>
    </source>
</evidence>
<dbReference type="InterPro" id="IPR004089">
    <property type="entry name" value="MCPsignal_dom"/>
</dbReference>
<comment type="similarity">
    <text evidence="3">Belongs to the methyl-accepting chemotaxis (MCP) protein family.</text>
</comment>
<dbReference type="GO" id="GO:0004888">
    <property type="term" value="F:transmembrane signaling receptor activity"/>
    <property type="evidence" value="ECO:0007669"/>
    <property type="project" value="InterPro"/>
</dbReference>
<dbReference type="PROSITE" id="PS50885">
    <property type="entry name" value="HAMP"/>
    <property type="match status" value="1"/>
</dbReference>
<accession>A0A494XMJ9</accession>
<dbReference type="FunFam" id="1.10.287.950:FF:000001">
    <property type="entry name" value="Methyl-accepting chemotaxis sensory transducer"/>
    <property type="match status" value="1"/>
</dbReference>
<dbReference type="Pfam" id="PF00015">
    <property type="entry name" value="MCPsignal"/>
    <property type="match status" value="1"/>
</dbReference>
<feature type="region of interest" description="Disordered" evidence="5">
    <location>
        <begin position="500"/>
        <end position="535"/>
    </location>
</feature>
<dbReference type="SUPFAM" id="SSF58104">
    <property type="entry name" value="Methyl-accepting chemotaxis protein (MCP) signaling domain"/>
    <property type="match status" value="1"/>
</dbReference>
<protein>
    <submittedName>
        <fullName evidence="9">HAMP domain-containing protein</fullName>
    </submittedName>
</protein>
<evidence type="ECO:0000313" key="9">
    <source>
        <dbReference type="EMBL" id="RKP49294.1"/>
    </source>
</evidence>
<dbReference type="Pfam" id="PF00672">
    <property type="entry name" value="HAMP"/>
    <property type="match status" value="1"/>
</dbReference>
<proteinExistence type="inferred from homology"/>
<dbReference type="InterPro" id="IPR004090">
    <property type="entry name" value="Chemotax_Me-accpt_rcpt"/>
</dbReference>
<dbReference type="PANTHER" id="PTHR43531">
    <property type="entry name" value="PROTEIN ICFG"/>
    <property type="match status" value="1"/>
</dbReference>
<dbReference type="PRINTS" id="PR00260">
    <property type="entry name" value="CHEMTRNSDUCR"/>
</dbReference>
<dbReference type="PANTHER" id="PTHR43531:SF11">
    <property type="entry name" value="METHYL-ACCEPTING CHEMOTAXIS PROTEIN 3"/>
    <property type="match status" value="1"/>
</dbReference>
<keyword evidence="2" id="KW-0145">Chemotaxis</keyword>
<feature type="transmembrane region" description="Helical" evidence="6">
    <location>
        <begin position="7"/>
        <end position="29"/>
    </location>
</feature>
<dbReference type="OrthoDB" id="8595413at2"/>
<evidence type="ECO:0000256" key="6">
    <source>
        <dbReference type="SAM" id="Phobius"/>
    </source>
</evidence>
<gene>
    <name evidence="9" type="ORF">D7S89_11020</name>
</gene>
<dbReference type="Proteomes" id="UP000280434">
    <property type="component" value="Unassembled WGS sequence"/>
</dbReference>
<dbReference type="EMBL" id="RBZV01000003">
    <property type="protein sequence ID" value="RKP49294.1"/>
    <property type="molecule type" value="Genomic_DNA"/>
</dbReference>
<evidence type="ECO:0000256" key="2">
    <source>
        <dbReference type="ARBA" id="ARBA00022500"/>
    </source>
</evidence>
<comment type="subcellular location">
    <subcellularLocation>
        <location evidence="1">Membrane</location>
    </subcellularLocation>
</comment>
<dbReference type="AlphaFoldDB" id="A0A494XMJ9"/>
<dbReference type="InterPro" id="IPR051310">
    <property type="entry name" value="MCP_chemotaxis"/>
</dbReference>
<dbReference type="RefSeq" id="WP_121277682.1">
    <property type="nucleotide sequence ID" value="NZ_RBZV01000003.1"/>
</dbReference>
<organism evidence="9 10">
    <name type="scientific">Trinickia fusca</name>
    <dbReference type="NCBI Taxonomy" id="2419777"/>
    <lineage>
        <taxon>Bacteria</taxon>
        <taxon>Pseudomonadati</taxon>
        <taxon>Pseudomonadota</taxon>
        <taxon>Betaproteobacteria</taxon>
        <taxon>Burkholderiales</taxon>
        <taxon>Burkholderiaceae</taxon>
        <taxon>Trinickia</taxon>
    </lineage>
</organism>
<keyword evidence="4" id="KW-0807">Transducer</keyword>
<comment type="caution">
    <text evidence="9">The sequence shown here is derived from an EMBL/GenBank/DDBJ whole genome shotgun (WGS) entry which is preliminary data.</text>
</comment>